<dbReference type="InterPro" id="IPR051093">
    <property type="entry name" value="Neuroligin/BSAL"/>
</dbReference>
<evidence type="ECO:0000313" key="4">
    <source>
        <dbReference type="Proteomes" id="UP001217089"/>
    </source>
</evidence>
<organism evidence="3 4">
    <name type="scientific">Tegillarca granosa</name>
    <name type="common">Malaysian cockle</name>
    <name type="synonym">Anadara granosa</name>
    <dbReference type="NCBI Taxonomy" id="220873"/>
    <lineage>
        <taxon>Eukaryota</taxon>
        <taxon>Metazoa</taxon>
        <taxon>Spiralia</taxon>
        <taxon>Lophotrochozoa</taxon>
        <taxon>Mollusca</taxon>
        <taxon>Bivalvia</taxon>
        <taxon>Autobranchia</taxon>
        <taxon>Pteriomorphia</taxon>
        <taxon>Arcoida</taxon>
        <taxon>Arcoidea</taxon>
        <taxon>Arcidae</taxon>
        <taxon>Tegillarca</taxon>
    </lineage>
</organism>
<evidence type="ECO:0000259" key="2">
    <source>
        <dbReference type="Pfam" id="PF00135"/>
    </source>
</evidence>
<dbReference type="InterPro" id="IPR029058">
    <property type="entry name" value="AB_hydrolase_fold"/>
</dbReference>
<gene>
    <name evidence="3" type="ORF">KUTeg_012485</name>
</gene>
<reference evidence="3 4" key="1">
    <citation type="submission" date="2022-12" db="EMBL/GenBank/DDBJ databases">
        <title>Chromosome-level genome of Tegillarca granosa.</title>
        <authorList>
            <person name="Kim J."/>
        </authorList>
    </citation>
    <scope>NUCLEOTIDE SEQUENCE [LARGE SCALE GENOMIC DNA]</scope>
    <source>
        <strain evidence="3">Teg-2019</strain>
        <tissue evidence="3">Adductor muscle</tissue>
    </source>
</reference>
<evidence type="ECO:0000313" key="3">
    <source>
        <dbReference type="EMBL" id="KAJ8310620.1"/>
    </source>
</evidence>
<dbReference type="InterPro" id="IPR002018">
    <property type="entry name" value="CarbesteraseB"/>
</dbReference>
<protein>
    <recommendedName>
        <fullName evidence="2">Carboxylesterase type B domain-containing protein</fullName>
    </recommendedName>
</protein>
<dbReference type="Pfam" id="PF00135">
    <property type="entry name" value="COesterase"/>
    <property type="match status" value="1"/>
</dbReference>
<name>A0ABQ9F4V6_TEGGR</name>
<evidence type="ECO:0000256" key="1">
    <source>
        <dbReference type="ARBA" id="ARBA00005964"/>
    </source>
</evidence>
<keyword evidence="4" id="KW-1185">Reference proteome</keyword>
<comment type="caution">
    <text evidence="3">The sequence shown here is derived from an EMBL/GenBank/DDBJ whole genome shotgun (WGS) entry which is preliminary data.</text>
</comment>
<accession>A0ABQ9F4V6</accession>
<dbReference type="Proteomes" id="UP001217089">
    <property type="component" value="Unassembled WGS sequence"/>
</dbReference>
<dbReference type="SUPFAM" id="SSF53474">
    <property type="entry name" value="alpha/beta-Hydrolases"/>
    <property type="match status" value="1"/>
</dbReference>
<proteinExistence type="inferred from homology"/>
<sequence length="152" mass="17540">MEKIIFLTVLLIHDIYTRPLIRSLGRRKIQTRLGTCRGVLVEFPLNRSLRPIEAFFGIHYASLRDGLLEFMPPRAITRKWDYDKEFKNYTGSCPQKEFSVADLNKNLPRESALKATRKLPFNRAIVRECLSLNLYVPYKGRDVLVIGLGTGL</sequence>
<comment type="similarity">
    <text evidence="1">Belongs to the type-B carboxylesterase/lipase family.</text>
</comment>
<dbReference type="PANTHER" id="PTHR43903">
    <property type="entry name" value="NEUROLIGIN"/>
    <property type="match status" value="1"/>
</dbReference>
<feature type="domain" description="Carboxylesterase type B" evidence="2">
    <location>
        <begin position="28"/>
        <end position="139"/>
    </location>
</feature>
<dbReference type="Gene3D" id="3.40.50.1820">
    <property type="entry name" value="alpha/beta hydrolase"/>
    <property type="match status" value="1"/>
</dbReference>
<dbReference type="EMBL" id="JARBDR010000640">
    <property type="protein sequence ID" value="KAJ8310620.1"/>
    <property type="molecule type" value="Genomic_DNA"/>
</dbReference>